<proteinExistence type="predicted"/>
<protein>
    <submittedName>
        <fullName evidence="2">Uncharacterized protein</fullName>
    </submittedName>
</protein>
<dbReference type="HOGENOM" id="CLU_1595638_0_0_1"/>
<name>A0A084AS92_STACB</name>
<feature type="compositionally biased region" description="Basic and acidic residues" evidence="1">
    <location>
        <begin position="156"/>
        <end position="168"/>
    </location>
</feature>
<accession>A0A084AS92</accession>
<keyword evidence="3" id="KW-1185">Reference proteome</keyword>
<feature type="compositionally biased region" description="Low complexity" evidence="1">
    <location>
        <begin position="35"/>
        <end position="64"/>
    </location>
</feature>
<dbReference type="EMBL" id="KL648587">
    <property type="protein sequence ID" value="KEY68171.1"/>
    <property type="molecule type" value="Genomic_DNA"/>
</dbReference>
<dbReference type="Proteomes" id="UP000028045">
    <property type="component" value="Unassembled WGS sequence"/>
</dbReference>
<feature type="compositionally biased region" description="Polar residues" evidence="1">
    <location>
        <begin position="93"/>
        <end position="114"/>
    </location>
</feature>
<evidence type="ECO:0000313" key="2">
    <source>
        <dbReference type="EMBL" id="KEY68171.1"/>
    </source>
</evidence>
<dbReference type="AlphaFoldDB" id="A0A084AS92"/>
<evidence type="ECO:0000256" key="1">
    <source>
        <dbReference type="SAM" id="MobiDB-lite"/>
    </source>
</evidence>
<reference evidence="2 3" key="1">
    <citation type="journal article" date="2014" name="BMC Genomics">
        <title>Comparative genome sequencing reveals chemotype-specific gene clusters in the toxigenic black mold Stachybotrys.</title>
        <authorList>
            <person name="Semeiks J."/>
            <person name="Borek D."/>
            <person name="Otwinowski Z."/>
            <person name="Grishin N.V."/>
        </authorList>
    </citation>
    <scope>NUCLEOTIDE SEQUENCE [LARGE SCALE GENOMIC DNA]</scope>
    <source>
        <strain evidence="3">CBS 109288 / IBT 7711</strain>
    </source>
</reference>
<evidence type="ECO:0000313" key="3">
    <source>
        <dbReference type="Proteomes" id="UP000028045"/>
    </source>
</evidence>
<feature type="compositionally biased region" description="Pro residues" evidence="1">
    <location>
        <begin position="21"/>
        <end position="34"/>
    </location>
</feature>
<organism evidence="2 3">
    <name type="scientific">Stachybotrys chartarum (strain CBS 109288 / IBT 7711)</name>
    <name type="common">Toxic black mold</name>
    <name type="synonym">Stilbospora chartarum</name>
    <dbReference type="NCBI Taxonomy" id="1280523"/>
    <lineage>
        <taxon>Eukaryota</taxon>
        <taxon>Fungi</taxon>
        <taxon>Dikarya</taxon>
        <taxon>Ascomycota</taxon>
        <taxon>Pezizomycotina</taxon>
        <taxon>Sordariomycetes</taxon>
        <taxon>Hypocreomycetidae</taxon>
        <taxon>Hypocreales</taxon>
        <taxon>Stachybotryaceae</taxon>
        <taxon>Stachybotrys</taxon>
    </lineage>
</organism>
<feature type="region of interest" description="Disordered" evidence="1">
    <location>
        <begin position="93"/>
        <end position="168"/>
    </location>
</feature>
<feature type="region of interest" description="Disordered" evidence="1">
    <location>
        <begin position="1"/>
        <end position="72"/>
    </location>
</feature>
<sequence>MATNTQDNSHLPQAQQVSSQQPPPLPHSVLPPPLVQQHIQEHLQSQQSDQQHRQLPQLQQPQEQSLDDSRIKYARPLHVTSLYQELSGNAIANVSSSQTHGSTNMDPQNPQYAGSNSSNSTNDNSYSKGKEGGQGVLDGLLPRIETRGQGRGGGRHKQDDKSRGGKRQ</sequence>
<feature type="compositionally biased region" description="Polar residues" evidence="1">
    <location>
        <begin position="1"/>
        <end position="11"/>
    </location>
</feature>
<dbReference type="OrthoDB" id="10629643at2759"/>
<feature type="compositionally biased region" description="Low complexity" evidence="1">
    <location>
        <begin position="115"/>
        <end position="127"/>
    </location>
</feature>
<gene>
    <name evidence="2" type="ORF">S7711_11134</name>
</gene>